<evidence type="ECO:0000259" key="1">
    <source>
        <dbReference type="Pfam" id="PF21544"/>
    </source>
</evidence>
<evidence type="ECO:0000313" key="2">
    <source>
        <dbReference type="EMBL" id="PKQ45873.1"/>
    </source>
</evidence>
<evidence type="ECO:0000313" key="3">
    <source>
        <dbReference type="Proteomes" id="UP000233435"/>
    </source>
</evidence>
<reference evidence="2 3" key="1">
    <citation type="submission" date="2017-12" db="EMBL/GenBank/DDBJ databases">
        <title>Confluentibacter flavum sp. nov., isolated from the saline lake.</title>
        <authorList>
            <person name="Yu L."/>
        </authorList>
    </citation>
    <scope>NUCLEOTIDE SEQUENCE [LARGE SCALE GENOMIC DNA]</scope>
    <source>
        <strain evidence="2 3">3B</strain>
    </source>
</reference>
<comment type="caution">
    <text evidence="2">The sequence shown here is derived from an EMBL/GenBank/DDBJ whole genome shotgun (WGS) entry which is preliminary data.</text>
</comment>
<dbReference type="Gene3D" id="2.60.40.4070">
    <property type="match status" value="1"/>
</dbReference>
<dbReference type="Gene3D" id="2.130.10.10">
    <property type="entry name" value="YVTN repeat-like/Quinoprotein amine dehydrogenase"/>
    <property type="match status" value="3"/>
</dbReference>
<proteinExistence type="predicted"/>
<feature type="domain" description="PorZ N-terminal beta-propeller" evidence="1">
    <location>
        <begin position="45"/>
        <end position="207"/>
    </location>
</feature>
<dbReference type="InterPro" id="IPR048954">
    <property type="entry name" value="PorZ_N"/>
</dbReference>
<dbReference type="SUPFAM" id="SSF63829">
    <property type="entry name" value="Calcium-dependent phosphotriesterase"/>
    <property type="match status" value="2"/>
</dbReference>
<sequence>MFKRVFVLVIYFFPFLQFAQDFSTLWEGHFSFYSIKDIVESDTKIYAAAQNAIFSYNKQTNELEQLTTIHGLSGENISIIYYSDTYELLIVGYENGLIEIVFDNDENVLTINDIVDKPTIPPNSKRINHFNAYQNVVYISTNYGISVFNLDRLEFGDTYFIGNSGAQIQVSQTAIIGDEIYASCLGSNGIRKAQVSSPNLIDYQNWQTIVSGSFSAIETLEDKLFTTRTDNRIFQITNNTLSQLFQYANPPLDVRAVNGLLILTTINNVFIYDSNFDLLSQASVIPSFNTQFTSATTDSEYIYIGTKDFGVLKTLISSPVDFEEVHPEGPLLNTPFSIQATPNNLWVTFGDYDIFFNPYPLNSLGFSHLKGDEWINTPYSAALNARCLNAISINPFNNNQVFISSFFNGLLEVNEEVPTTLYNQTNSDLESLVLPSDPNYVDIRVGPSKFDSAGLLWTVTSLIDKPLKSYNPTTSQWRSYSFTDIIQDRNLGYGDMVIGDNGTKWIASYEHGFIGFKESGNSFNIKKLFREEENMPSSYVTALALDKRNQLWIGTYRGLRVLYNTTSFFEDDDISVDEIIISEDGIAKELLFQQIITDIEVDGSNNKWIGTVSSGIFYLSSDGQKTIFHFTTDNSPLPSNEITDVSIDQTNGTVYIATSKGLLSFRSGSSGTQETLQAAHVYPNPVRPTFNITEDRVKIKDISENINIKITDIEGNLVAEAQSRINLRYRGYNLEIDGGTAFWNGKNLANNVVKSGVYLVMLSDLDTFETKVLKLMVVR</sequence>
<accession>A0A2N3HLN5</accession>
<dbReference type="Pfam" id="PF07494">
    <property type="entry name" value="Reg_prop"/>
    <property type="match status" value="1"/>
</dbReference>
<dbReference type="RefSeq" id="WP_106658900.1">
    <property type="nucleotide sequence ID" value="NZ_PJEO01000016.1"/>
</dbReference>
<dbReference type="InterPro" id="IPR015943">
    <property type="entry name" value="WD40/YVTN_repeat-like_dom_sf"/>
</dbReference>
<dbReference type="OrthoDB" id="9807410at2"/>
<dbReference type="EMBL" id="PJEO01000016">
    <property type="protein sequence ID" value="PKQ45873.1"/>
    <property type="molecule type" value="Genomic_DNA"/>
</dbReference>
<keyword evidence="3" id="KW-1185">Reference proteome</keyword>
<name>A0A2N3HLN5_9FLAO</name>
<dbReference type="InterPro" id="IPR011110">
    <property type="entry name" value="Reg_prop"/>
</dbReference>
<organism evidence="2 3">
    <name type="scientific">Confluentibacter flavum</name>
    <dbReference type="NCBI Taxonomy" id="1909700"/>
    <lineage>
        <taxon>Bacteria</taxon>
        <taxon>Pseudomonadati</taxon>
        <taxon>Bacteroidota</taxon>
        <taxon>Flavobacteriia</taxon>
        <taxon>Flavobacteriales</taxon>
        <taxon>Flavobacteriaceae</taxon>
        <taxon>Confluentibacter</taxon>
    </lineage>
</organism>
<dbReference type="Proteomes" id="UP000233435">
    <property type="component" value="Unassembled WGS sequence"/>
</dbReference>
<dbReference type="AlphaFoldDB" id="A0A2N3HLN5"/>
<gene>
    <name evidence="2" type="ORF">CSW08_05455</name>
</gene>
<dbReference type="Pfam" id="PF21544">
    <property type="entry name" value="PorZ_N_b_propeller"/>
    <property type="match status" value="1"/>
</dbReference>
<protein>
    <submittedName>
        <fullName evidence="2">ABC transporter substrate-binding protein</fullName>
    </submittedName>
</protein>